<proteinExistence type="predicted"/>
<evidence type="ECO:0000313" key="2">
    <source>
        <dbReference type="Proteomes" id="UP001203338"/>
    </source>
</evidence>
<name>A0ABT0PG58_9GAMM</name>
<evidence type="ECO:0000313" key="1">
    <source>
        <dbReference type="EMBL" id="MCL6270364.1"/>
    </source>
</evidence>
<dbReference type="InterPro" id="IPR009199">
    <property type="entry name" value="PhoPQ-act_pathogen-rel_PqaA"/>
</dbReference>
<sequence length="268" mass="30303">MQNLFQCRYERLWILLILTFQTSAFATKAQGEERNRNIVTKSALSDYINLKDSSYRWEVKGLEKHSGMSRIIQAEMVSQLWQPDTLVVDEPLWKHRLTIYIPEQLNNHLGIMHVNGGISHPTNSIHGVGPSDELEFANLAQLTGSVVIDLKDVPNQFLTFEGEKPRKEDDLVARTWAEFLKKPDACTDCPIHIGMSKAVVRGMDAVQEILKEHSMASDGFILSGGSICSEIPRWLSPTLSPVLWELISQASLFLKLIVGIWMLMVEKS</sequence>
<comment type="caution">
    <text evidence="1">The sequence shown here is derived from an EMBL/GenBank/DDBJ whole genome shotgun (WGS) entry which is preliminary data.</text>
</comment>
<dbReference type="Pfam" id="PF10142">
    <property type="entry name" value="PhoPQ_related"/>
    <property type="match status" value="1"/>
</dbReference>
<accession>A0ABT0PG58</accession>
<dbReference type="PANTHER" id="PTHR31497">
    <property type="entry name" value="AUTOCRINE PROLIFERATION REPRESSOR PROTEIN A"/>
    <property type="match status" value="1"/>
</dbReference>
<dbReference type="RefSeq" id="WP_249699566.1">
    <property type="nucleotide sequence ID" value="NZ_JAMFLX010000012.1"/>
</dbReference>
<dbReference type="PANTHER" id="PTHR31497:SF0">
    <property type="entry name" value="AUTOCRINE PROLIFERATION REPRESSOR PROTEIN A"/>
    <property type="match status" value="1"/>
</dbReference>
<reference evidence="1 2" key="1">
    <citation type="submission" date="2022-05" db="EMBL/GenBank/DDBJ databases">
        <authorList>
            <person name="Park J.-S."/>
        </authorList>
    </citation>
    <scope>NUCLEOTIDE SEQUENCE [LARGE SCALE GENOMIC DNA]</scope>
    <source>
        <strain evidence="1 2">2012CJ34-2</strain>
    </source>
</reference>
<gene>
    <name evidence="1" type="ORF">M3P05_10575</name>
</gene>
<dbReference type="EMBL" id="JAMFLX010000012">
    <property type="protein sequence ID" value="MCL6270364.1"/>
    <property type="molecule type" value="Genomic_DNA"/>
</dbReference>
<keyword evidence="2" id="KW-1185">Reference proteome</keyword>
<protein>
    <submittedName>
        <fullName evidence="1">PhoPQ-activated pathogenicity-related family protein</fullName>
    </submittedName>
</protein>
<organism evidence="1 2">
    <name type="scientific">Parendozoicomonas callyspongiae</name>
    <dbReference type="NCBI Taxonomy" id="2942213"/>
    <lineage>
        <taxon>Bacteria</taxon>
        <taxon>Pseudomonadati</taxon>
        <taxon>Pseudomonadota</taxon>
        <taxon>Gammaproteobacteria</taxon>
        <taxon>Oceanospirillales</taxon>
        <taxon>Endozoicomonadaceae</taxon>
        <taxon>Parendozoicomonas</taxon>
    </lineage>
</organism>
<dbReference type="Proteomes" id="UP001203338">
    <property type="component" value="Unassembled WGS sequence"/>
</dbReference>